<gene>
    <name evidence="2" type="ORF">AB0887_16995</name>
</gene>
<reference evidence="2 3" key="1">
    <citation type="submission" date="2024-06" db="EMBL/GenBank/DDBJ databases">
        <title>The Natural Products Discovery Center: Release of the First 8490 Sequenced Strains for Exploring Actinobacteria Biosynthetic Diversity.</title>
        <authorList>
            <person name="Kalkreuter E."/>
            <person name="Kautsar S.A."/>
            <person name="Yang D."/>
            <person name="Bader C.D."/>
            <person name="Teijaro C.N."/>
            <person name="Fluegel L."/>
            <person name="Davis C.M."/>
            <person name="Simpson J.R."/>
            <person name="Lauterbach L."/>
            <person name="Steele A.D."/>
            <person name="Gui C."/>
            <person name="Meng S."/>
            <person name="Li G."/>
            <person name="Viehrig K."/>
            <person name="Ye F."/>
            <person name="Su P."/>
            <person name="Kiefer A.F."/>
            <person name="Nichols A."/>
            <person name="Cepeda A.J."/>
            <person name="Yan W."/>
            <person name="Fan B."/>
            <person name="Jiang Y."/>
            <person name="Adhikari A."/>
            <person name="Zheng C.-J."/>
            <person name="Schuster L."/>
            <person name="Cowan T.M."/>
            <person name="Smanski M.J."/>
            <person name="Chevrette M.G."/>
            <person name="De Carvalho L.P.S."/>
            <person name="Shen B."/>
        </authorList>
    </citation>
    <scope>NUCLEOTIDE SEQUENCE [LARGE SCALE GENOMIC DNA]</scope>
    <source>
        <strain evidence="2 3">NPDC047833</strain>
    </source>
</reference>
<keyword evidence="2" id="KW-0540">Nuclease</keyword>
<dbReference type="InterPro" id="IPR011335">
    <property type="entry name" value="Restrct_endonuc-II-like"/>
</dbReference>
<dbReference type="PANTHER" id="PTHR35400:SF3">
    <property type="entry name" value="SLL1072 PROTEIN"/>
    <property type="match status" value="1"/>
</dbReference>
<evidence type="ECO:0000313" key="3">
    <source>
        <dbReference type="Proteomes" id="UP001553843"/>
    </source>
</evidence>
<dbReference type="Pfam" id="PF05685">
    <property type="entry name" value="Uma2"/>
    <property type="match status" value="1"/>
</dbReference>
<dbReference type="GO" id="GO:0004519">
    <property type="term" value="F:endonuclease activity"/>
    <property type="evidence" value="ECO:0007669"/>
    <property type="project" value="UniProtKB-KW"/>
</dbReference>
<organism evidence="2 3">
    <name type="scientific">Streptomyces huasconensis</name>
    <dbReference type="NCBI Taxonomy" id="1854574"/>
    <lineage>
        <taxon>Bacteria</taxon>
        <taxon>Bacillati</taxon>
        <taxon>Actinomycetota</taxon>
        <taxon>Actinomycetes</taxon>
        <taxon>Kitasatosporales</taxon>
        <taxon>Streptomycetaceae</taxon>
        <taxon>Streptomyces</taxon>
    </lineage>
</organism>
<keyword evidence="2" id="KW-0255">Endonuclease</keyword>
<protein>
    <submittedName>
        <fullName evidence="2">Uma2 family endonuclease</fullName>
    </submittedName>
</protein>
<name>A0ABV3LZ00_9ACTN</name>
<dbReference type="EMBL" id="JBEYRS010000006">
    <property type="protein sequence ID" value="MEW2363632.1"/>
    <property type="molecule type" value="Genomic_DNA"/>
</dbReference>
<dbReference type="InterPro" id="IPR012296">
    <property type="entry name" value="Nuclease_put_TT1808"/>
</dbReference>
<dbReference type="Gene3D" id="3.90.1570.10">
    <property type="entry name" value="tt1808, chain A"/>
    <property type="match status" value="1"/>
</dbReference>
<comment type="caution">
    <text evidence="2">The sequence shown here is derived from an EMBL/GenBank/DDBJ whole genome shotgun (WGS) entry which is preliminary data.</text>
</comment>
<evidence type="ECO:0000259" key="1">
    <source>
        <dbReference type="Pfam" id="PF05685"/>
    </source>
</evidence>
<dbReference type="SUPFAM" id="SSF52980">
    <property type="entry name" value="Restriction endonuclease-like"/>
    <property type="match status" value="1"/>
</dbReference>
<sequence>MTPGTDERPQMSVEDFEELARRAPETVSLEFLGGRVSVKHGPIDVEDFEELARVAPETITLELINGKLEVKPVPDGDHGEIIMWLLRQCMMQRPELALYPEQGLRIDTYRKGCIKPDGALAPVGYFAGQDEWASPEGVLMTVEVTSGDRDTERRDRQEKPRAYAYAGIPVYLLIDRDNDTLVVHSAPQNGVYQNRRPYHYGSTVRLPSPVAITLETEKLKDYVT</sequence>
<keyword evidence="3" id="KW-1185">Reference proteome</keyword>
<dbReference type="Proteomes" id="UP001553843">
    <property type="component" value="Unassembled WGS sequence"/>
</dbReference>
<dbReference type="CDD" id="cd06260">
    <property type="entry name" value="DUF820-like"/>
    <property type="match status" value="1"/>
</dbReference>
<evidence type="ECO:0000313" key="2">
    <source>
        <dbReference type="EMBL" id="MEW2363632.1"/>
    </source>
</evidence>
<dbReference type="InterPro" id="IPR008538">
    <property type="entry name" value="Uma2"/>
</dbReference>
<feature type="domain" description="Putative restriction endonuclease" evidence="1">
    <location>
        <begin position="45"/>
        <end position="210"/>
    </location>
</feature>
<keyword evidence="2" id="KW-0378">Hydrolase</keyword>
<dbReference type="PANTHER" id="PTHR35400">
    <property type="entry name" value="SLR1083 PROTEIN"/>
    <property type="match status" value="1"/>
</dbReference>
<accession>A0ABV3LZ00</accession>
<dbReference type="RefSeq" id="WP_127911094.1">
    <property type="nucleotide sequence ID" value="NZ_JBEYRR010000006.1"/>
</dbReference>
<proteinExistence type="predicted"/>